<comment type="caution">
    <text evidence="5">The sequence shown here is derived from an EMBL/GenBank/DDBJ whole genome shotgun (WGS) entry which is preliminary data.</text>
</comment>
<gene>
    <name evidence="5" type="ORF">CLV47_107184</name>
</gene>
<dbReference type="SUPFAM" id="SSF56801">
    <property type="entry name" value="Acetyl-CoA synthetase-like"/>
    <property type="match status" value="1"/>
</dbReference>
<evidence type="ECO:0000256" key="2">
    <source>
        <dbReference type="ARBA" id="ARBA00022598"/>
    </source>
</evidence>
<dbReference type="Proteomes" id="UP000237752">
    <property type="component" value="Unassembled WGS sequence"/>
</dbReference>
<dbReference type="InterPro" id="IPR042099">
    <property type="entry name" value="ANL_N_sf"/>
</dbReference>
<dbReference type="RefSeq" id="WP_106348996.1">
    <property type="nucleotide sequence ID" value="NZ_PVUE01000007.1"/>
</dbReference>
<keyword evidence="6" id="KW-1185">Reference proteome</keyword>
<feature type="domain" description="AMP-binding enzyme C-terminal" evidence="4">
    <location>
        <begin position="465"/>
        <end position="539"/>
    </location>
</feature>
<dbReference type="PANTHER" id="PTHR43767">
    <property type="entry name" value="LONG-CHAIN-FATTY-ACID--COA LIGASE"/>
    <property type="match status" value="1"/>
</dbReference>
<dbReference type="GO" id="GO:0016878">
    <property type="term" value="F:acid-thiol ligase activity"/>
    <property type="evidence" value="ECO:0007669"/>
    <property type="project" value="UniProtKB-ARBA"/>
</dbReference>
<keyword evidence="2 5" id="KW-0436">Ligase</keyword>
<dbReference type="Pfam" id="PF00501">
    <property type="entry name" value="AMP-binding"/>
    <property type="match status" value="1"/>
</dbReference>
<proteinExistence type="inferred from homology"/>
<dbReference type="Pfam" id="PF13193">
    <property type="entry name" value="AMP-binding_C"/>
    <property type="match status" value="1"/>
</dbReference>
<evidence type="ECO:0000313" key="5">
    <source>
        <dbReference type="EMBL" id="PRZ42056.1"/>
    </source>
</evidence>
<dbReference type="InterPro" id="IPR000873">
    <property type="entry name" value="AMP-dep_synth/lig_dom"/>
</dbReference>
<reference evidence="5 6" key="1">
    <citation type="submission" date="2018-03" db="EMBL/GenBank/DDBJ databases">
        <title>Genomic Encyclopedia of Archaeal and Bacterial Type Strains, Phase II (KMG-II): from individual species to whole genera.</title>
        <authorList>
            <person name="Goeker M."/>
        </authorList>
    </citation>
    <scope>NUCLEOTIDE SEQUENCE [LARGE SCALE GENOMIC DNA]</scope>
    <source>
        <strain evidence="5 6">DSM 100065</strain>
    </source>
</reference>
<protein>
    <submittedName>
        <fullName evidence="5">Acyl-CoA synthetase (AMP-forming)/AMP-acid ligase II</fullName>
    </submittedName>
</protein>
<sequence>MSIDVDVTNLVGRRATNRWERTSVGDILERVTWSQPDTEAIVGWEGAYGDDRFARLTYRQSDDVANQVANGLRAGGLVQGDRVALFCENSVEAYLAKIGIAKAGMVAVPINPSLADDVVTHLIEKTEPKFTIVDAELWPRAEKSFGATDLRPDVTITIGGEPAPGSVSFAEFTAGGSTAEPEVTIHGDDIWQILFTSGTTALPKGVMISHSSTMFAAYGFSLTLTRGVHIESDVRLATFLPIIYHIGDQIFTFPAFLAGGTLVIGRRPAADAIAAAISAERVTALWAGSPAMVNALAETITSSPAAFDVSSLRVVVYGWAALSPTTLDVLKVLCGNELVVVEIFGQTESISCHRFWPDKWDDLYRRTAPEHNYVGIPSPLLASMLVDPAGVPIDEPGVPGEAVYRSPAITAGYYRDEEATKDAFRDGWFHSGDSCVYGEDGHRIMVDRFKDIVKSGGENVSTIRVESVLVQHPAVQRAAVIGVPHPRWGEAVTAVVVPNESGYADERSIIAFCRDRLAAFESPKSVIFAQDLPETVGGKVLKYKLRKQYQGWFETS</sequence>
<dbReference type="EMBL" id="PVUE01000007">
    <property type="protein sequence ID" value="PRZ42056.1"/>
    <property type="molecule type" value="Genomic_DNA"/>
</dbReference>
<accession>A0A2T1A0C0</accession>
<comment type="similarity">
    <text evidence="1">Belongs to the ATP-dependent AMP-binding enzyme family.</text>
</comment>
<dbReference type="Gene3D" id="3.40.50.12780">
    <property type="entry name" value="N-terminal domain of ligase-like"/>
    <property type="match status" value="1"/>
</dbReference>
<dbReference type="FunFam" id="3.30.300.30:FF:000008">
    <property type="entry name" value="2,3-dihydroxybenzoate-AMP ligase"/>
    <property type="match status" value="1"/>
</dbReference>
<dbReference type="InterPro" id="IPR025110">
    <property type="entry name" value="AMP-bd_C"/>
</dbReference>
<dbReference type="OrthoDB" id="9803968at2"/>
<dbReference type="Gene3D" id="3.30.300.30">
    <property type="match status" value="1"/>
</dbReference>
<dbReference type="AlphaFoldDB" id="A0A2T1A0C0"/>
<dbReference type="InterPro" id="IPR045851">
    <property type="entry name" value="AMP-bd_C_sf"/>
</dbReference>
<dbReference type="PANTHER" id="PTHR43767:SF1">
    <property type="entry name" value="NONRIBOSOMAL PEPTIDE SYNTHASE PES1 (EUROFUNG)-RELATED"/>
    <property type="match status" value="1"/>
</dbReference>
<evidence type="ECO:0000256" key="1">
    <source>
        <dbReference type="ARBA" id="ARBA00006432"/>
    </source>
</evidence>
<name>A0A2T1A0C0_9ACTN</name>
<evidence type="ECO:0000313" key="6">
    <source>
        <dbReference type="Proteomes" id="UP000237752"/>
    </source>
</evidence>
<organism evidence="5 6">
    <name type="scientific">Antricoccus suffuscus</name>
    <dbReference type="NCBI Taxonomy" id="1629062"/>
    <lineage>
        <taxon>Bacteria</taxon>
        <taxon>Bacillati</taxon>
        <taxon>Actinomycetota</taxon>
        <taxon>Actinomycetes</taxon>
        <taxon>Geodermatophilales</taxon>
        <taxon>Antricoccaceae</taxon>
        <taxon>Antricoccus</taxon>
    </lineage>
</organism>
<evidence type="ECO:0000259" key="3">
    <source>
        <dbReference type="Pfam" id="PF00501"/>
    </source>
</evidence>
<dbReference type="InterPro" id="IPR050237">
    <property type="entry name" value="ATP-dep_AMP-bd_enzyme"/>
</dbReference>
<feature type="domain" description="AMP-dependent synthetase/ligase" evidence="3">
    <location>
        <begin position="34"/>
        <end position="414"/>
    </location>
</feature>
<evidence type="ECO:0000259" key="4">
    <source>
        <dbReference type="Pfam" id="PF13193"/>
    </source>
</evidence>